<accession>A0ABN3WBJ8</accession>
<dbReference type="EMBL" id="BAAAVI010000100">
    <property type="protein sequence ID" value="GAA2909551.1"/>
    <property type="molecule type" value="Genomic_DNA"/>
</dbReference>
<organism evidence="2 3">
    <name type="scientific">Streptosporangium fragile</name>
    <dbReference type="NCBI Taxonomy" id="46186"/>
    <lineage>
        <taxon>Bacteria</taxon>
        <taxon>Bacillati</taxon>
        <taxon>Actinomycetota</taxon>
        <taxon>Actinomycetes</taxon>
        <taxon>Streptosporangiales</taxon>
        <taxon>Streptosporangiaceae</taxon>
        <taxon>Streptosporangium</taxon>
    </lineage>
</organism>
<protein>
    <recommendedName>
        <fullName evidence="1">Carrier domain-containing protein</fullName>
    </recommendedName>
</protein>
<reference evidence="2 3" key="1">
    <citation type="journal article" date="2019" name="Int. J. Syst. Evol. Microbiol.">
        <title>The Global Catalogue of Microorganisms (GCM) 10K type strain sequencing project: providing services to taxonomists for standard genome sequencing and annotation.</title>
        <authorList>
            <consortium name="The Broad Institute Genomics Platform"/>
            <consortium name="The Broad Institute Genome Sequencing Center for Infectious Disease"/>
            <person name="Wu L."/>
            <person name="Ma J."/>
        </authorList>
    </citation>
    <scope>NUCLEOTIDE SEQUENCE [LARGE SCALE GENOMIC DNA]</scope>
    <source>
        <strain evidence="2 3">JCM 6242</strain>
    </source>
</reference>
<evidence type="ECO:0000259" key="1">
    <source>
        <dbReference type="PROSITE" id="PS50075"/>
    </source>
</evidence>
<evidence type="ECO:0000313" key="3">
    <source>
        <dbReference type="Proteomes" id="UP001500831"/>
    </source>
</evidence>
<dbReference type="SUPFAM" id="SSF47336">
    <property type="entry name" value="ACP-like"/>
    <property type="match status" value="1"/>
</dbReference>
<proteinExistence type="predicted"/>
<dbReference type="PROSITE" id="PS50075">
    <property type="entry name" value="CARRIER"/>
    <property type="match status" value="1"/>
</dbReference>
<dbReference type="RefSeq" id="WP_344981598.1">
    <property type="nucleotide sequence ID" value="NZ_BAAAVI010000100.1"/>
</dbReference>
<comment type="caution">
    <text evidence="2">The sequence shown here is derived from an EMBL/GenBank/DDBJ whole genome shotgun (WGS) entry which is preliminary data.</text>
</comment>
<keyword evidence="3" id="KW-1185">Reference proteome</keyword>
<dbReference type="InterPro" id="IPR009081">
    <property type="entry name" value="PP-bd_ACP"/>
</dbReference>
<sequence>MSNTAGPSQLSDESTRMALTAFLETRTRTVWEPTADLFESGTVTSLFAMELVVHIEQTFGVTIEGDDLNLENFRTVGAMSDMVSRLKSTALTDD</sequence>
<dbReference type="Proteomes" id="UP001500831">
    <property type="component" value="Unassembled WGS sequence"/>
</dbReference>
<dbReference type="InterPro" id="IPR036736">
    <property type="entry name" value="ACP-like_sf"/>
</dbReference>
<feature type="domain" description="Carrier" evidence="1">
    <location>
        <begin position="9"/>
        <end position="87"/>
    </location>
</feature>
<dbReference type="Pfam" id="PF00550">
    <property type="entry name" value="PP-binding"/>
    <property type="match status" value="1"/>
</dbReference>
<evidence type="ECO:0000313" key="2">
    <source>
        <dbReference type="EMBL" id="GAA2909551.1"/>
    </source>
</evidence>
<gene>
    <name evidence="2" type="ORF">GCM10010517_75980</name>
</gene>
<dbReference type="Gene3D" id="1.10.1200.10">
    <property type="entry name" value="ACP-like"/>
    <property type="match status" value="1"/>
</dbReference>
<name>A0ABN3WBJ8_9ACTN</name>